<name>A0A3N2PP55_SODAK</name>
<dbReference type="EMBL" id="ML119059">
    <property type="protein sequence ID" value="ROT36204.1"/>
    <property type="molecule type" value="Genomic_DNA"/>
</dbReference>
<dbReference type="AlphaFoldDB" id="A0A3N2PP55"/>
<dbReference type="GeneID" id="39580891"/>
<gene>
    <name evidence="1" type="ORF">SODALDRAFT_335275</name>
</gene>
<sequence length="80" mass="9094">MCEARACLLWMAAGEVLTFLRSHFEGNVRDRIRQTDSRGLVEWNMHSKRDNNNLESSRGTSTSTYILKDNLIDGRSGFAS</sequence>
<evidence type="ECO:0000313" key="2">
    <source>
        <dbReference type="Proteomes" id="UP000272025"/>
    </source>
</evidence>
<accession>A0A3N2PP55</accession>
<dbReference type="Proteomes" id="UP000272025">
    <property type="component" value="Unassembled WGS sequence"/>
</dbReference>
<evidence type="ECO:0000313" key="1">
    <source>
        <dbReference type="EMBL" id="ROT36204.1"/>
    </source>
</evidence>
<protein>
    <submittedName>
        <fullName evidence="1">Uncharacterized protein</fullName>
    </submittedName>
</protein>
<dbReference type="RefSeq" id="XP_028464010.1">
    <property type="nucleotide sequence ID" value="XM_028612413.1"/>
</dbReference>
<proteinExistence type="predicted"/>
<organism evidence="1 2">
    <name type="scientific">Sodiomyces alkalinus (strain CBS 110278 / VKM F-3762 / F11)</name>
    <name type="common">Alkaliphilic filamentous fungus</name>
    <dbReference type="NCBI Taxonomy" id="1314773"/>
    <lineage>
        <taxon>Eukaryota</taxon>
        <taxon>Fungi</taxon>
        <taxon>Dikarya</taxon>
        <taxon>Ascomycota</taxon>
        <taxon>Pezizomycotina</taxon>
        <taxon>Sordariomycetes</taxon>
        <taxon>Hypocreomycetidae</taxon>
        <taxon>Glomerellales</taxon>
        <taxon>Plectosphaerellaceae</taxon>
        <taxon>Sodiomyces</taxon>
    </lineage>
</organism>
<reference evidence="1 2" key="1">
    <citation type="journal article" date="2018" name="Mol. Ecol.">
        <title>The obligate alkalophilic soda-lake fungus Sodiomyces alkalinus has shifted to a protein diet.</title>
        <authorList>
            <person name="Grum-Grzhimaylo A.A."/>
            <person name="Falkoski D.L."/>
            <person name="van den Heuvel J."/>
            <person name="Valero-Jimenez C.A."/>
            <person name="Min B."/>
            <person name="Choi I.G."/>
            <person name="Lipzen A."/>
            <person name="Daum C.G."/>
            <person name="Aanen D.K."/>
            <person name="Tsang A."/>
            <person name="Henrissat B."/>
            <person name="Bilanenko E.N."/>
            <person name="de Vries R.P."/>
            <person name="van Kan J.A.L."/>
            <person name="Grigoriev I.V."/>
            <person name="Debets A.J.M."/>
        </authorList>
    </citation>
    <scope>NUCLEOTIDE SEQUENCE [LARGE SCALE GENOMIC DNA]</scope>
    <source>
        <strain evidence="1 2">F11</strain>
    </source>
</reference>
<keyword evidence="2" id="KW-1185">Reference proteome</keyword>